<sequence>VFVRRAGLREEESPGSAALPIEDFETLVLPFEILGAGSVTAIEVGIRLDHTYTADLEIRLVAPDGDSVRLAFHNGSWRNDFGSGADDCSGTLTVFADDAALSMETGVAPFAGRHRPYEPLSSLADHAMAGTWHIEITDHWGWDQGSLYCAQLALFAESTTVAEGIDAGIGSYVWTPPDDLFSGDFLVEVIGLLADRSDGTFYLEGAPPPTTTTTTVPPTTTTTTVPPTTTTTTV</sequence>
<feature type="region of interest" description="Disordered" evidence="3">
    <location>
        <begin position="203"/>
        <end position="234"/>
    </location>
</feature>
<reference evidence="5" key="1">
    <citation type="submission" date="2018-05" db="EMBL/GenBank/DDBJ databases">
        <authorList>
            <person name="Lanie J.A."/>
            <person name="Ng W.-L."/>
            <person name="Kazmierczak K.M."/>
            <person name="Andrzejewski T.M."/>
            <person name="Davidsen T.M."/>
            <person name="Wayne K.J."/>
            <person name="Tettelin H."/>
            <person name="Glass J.I."/>
            <person name="Rusch D."/>
            <person name="Podicherti R."/>
            <person name="Tsui H.-C.T."/>
            <person name="Winkler M.E."/>
        </authorList>
    </citation>
    <scope>NUCLEOTIDE SEQUENCE</scope>
</reference>
<dbReference type="InterPro" id="IPR008979">
    <property type="entry name" value="Galactose-bd-like_sf"/>
</dbReference>
<feature type="non-terminal residue" evidence="5">
    <location>
        <position position="1"/>
    </location>
</feature>
<organism evidence="5">
    <name type="scientific">marine metagenome</name>
    <dbReference type="NCBI Taxonomy" id="408172"/>
    <lineage>
        <taxon>unclassified sequences</taxon>
        <taxon>metagenomes</taxon>
        <taxon>ecological metagenomes</taxon>
    </lineage>
</organism>
<protein>
    <recommendedName>
        <fullName evidence="4">P/Homo B domain-containing protein</fullName>
    </recommendedName>
</protein>
<evidence type="ECO:0000259" key="4">
    <source>
        <dbReference type="PROSITE" id="PS51829"/>
    </source>
</evidence>
<dbReference type="SUPFAM" id="SSF49785">
    <property type="entry name" value="Galactose-binding domain-like"/>
    <property type="match status" value="1"/>
</dbReference>
<feature type="non-terminal residue" evidence="5">
    <location>
        <position position="234"/>
    </location>
</feature>
<proteinExistence type="predicted"/>
<evidence type="ECO:0000256" key="3">
    <source>
        <dbReference type="SAM" id="MobiDB-lite"/>
    </source>
</evidence>
<feature type="compositionally biased region" description="Low complexity" evidence="3">
    <location>
        <begin position="211"/>
        <end position="234"/>
    </location>
</feature>
<evidence type="ECO:0000313" key="5">
    <source>
        <dbReference type="EMBL" id="SVB83482.1"/>
    </source>
</evidence>
<dbReference type="Pfam" id="PF01483">
    <property type="entry name" value="P_proprotein"/>
    <property type="match status" value="1"/>
</dbReference>
<dbReference type="EMBL" id="UINC01059740">
    <property type="protein sequence ID" value="SVB83482.1"/>
    <property type="molecule type" value="Genomic_DNA"/>
</dbReference>
<dbReference type="Gene3D" id="2.60.120.260">
    <property type="entry name" value="Galactose-binding domain-like"/>
    <property type="match status" value="1"/>
</dbReference>
<accession>A0A382H8F0</accession>
<feature type="domain" description="P/Homo B" evidence="4">
    <location>
        <begin position="2"/>
        <end position="160"/>
    </location>
</feature>
<name>A0A382H8F0_9ZZZZ</name>
<evidence type="ECO:0000256" key="1">
    <source>
        <dbReference type="ARBA" id="ARBA00022670"/>
    </source>
</evidence>
<evidence type="ECO:0000256" key="2">
    <source>
        <dbReference type="ARBA" id="ARBA00022801"/>
    </source>
</evidence>
<dbReference type="GO" id="GO:0004252">
    <property type="term" value="F:serine-type endopeptidase activity"/>
    <property type="evidence" value="ECO:0007669"/>
    <property type="project" value="InterPro"/>
</dbReference>
<gene>
    <name evidence="5" type="ORF">METZ01_LOCUS236336</name>
</gene>
<dbReference type="PROSITE" id="PS51829">
    <property type="entry name" value="P_HOMO_B"/>
    <property type="match status" value="1"/>
</dbReference>
<dbReference type="GO" id="GO:0006508">
    <property type="term" value="P:proteolysis"/>
    <property type="evidence" value="ECO:0007669"/>
    <property type="project" value="UniProtKB-KW"/>
</dbReference>
<keyword evidence="1" id="KW-0645">Protease</keyword>
<dbReference type="InterPro" id="IPR002884">
    <property type="entry name" value="P_dom"/>
</dbReference>
<keyword evidence="2" id="KW-0378">Hydrolase</keyword>
<dbReference type="AlphaFoldDB" id="A0A382H8F0"/>